<comment type="caution">
    <text evidence="1">The sequence shown here is derived from an EMBL/GenBank/DDBJ whole genome shotgun (WGS) entry which is preliminary data.</text>
</comment>
<reference evidence="1 2" key="1">
    <citation type="submission" date="2021-03" db="EMBL/GenBank/DDBJ databases">
        <authorList>
            <person name="Kim M.K."/>
        </authorList>
    </citation>
    <scope>NUCLEOTIDE SEQUENCE [LARGE SCALE GENOMIC DNA]</scope>
    <source>
        <strain evidence="1 2">BT442</strain>
    </source>
</reference>
<protein>
    <submittedName>
        <fullName evidence="1">Uncharacterized protein</fullName>
    </submittedName>
</protein>
<dbReference type="RefSeq" id="WP_208173120.1">
    <property type="nucleotide sequence ID" value="NZ_JAGETZ010000001.1"/>
</dbReference>
<name>A0ABS3Q8U9_9BACT</name>
<sequence length="91" mass="9948">MTDKQKYYHLLGEVCEAMPASAVDSAIRAGYGREHKSASTRLHHVKQGKVASLPDLLALIEHSMPDYAVPAHLLPVQEAQPKADLFQPATT</sequence>
<keyword evidence="2" id="KW-1185">Reference proteome</keyword>
<accession>A0ABS3Q8U9</accession>
<organism evidence="1 2">
    <name type="scientific">Hymenobacter negativus</name>
    <dbReference type="NCBI Taxonomy" id="2795026"/>
    <lineage>
        <taxon>Bacteria</taxon>
        <taxon>Pseudomonadati</taxon>
        <taxon>Bacteroidota</taxon>
        <taxon>Cytophagia</taxon>
        <taxon>Cytophagales</taxon>
        <taxon>Hymenobacteraceae</taxon>
        <taxon>Hymenobacter</taxon>
    </lineage>
</organism>
<evidence type="ECO:0000313" key="1">
    <source>
        <dbReference type="EMBL" id="MBO2007582.1"/>
    </source>
</evidence>
<evidence type="ECO:0000313" key="2">
    <source>
        <dbReference type="Proteomes" id="UP000664369"/>
    </source>
</evidence>
<dbReference type="EMBL" id="JAGETZ010000001">
    <property type="protein sequence ID" value="MBO2007582.1"/>
    <property type="molecule type" value="Genomic_DNA"/>
</dbReference>
<dbReference type="Proteomes" id="UP000664369">
    <property type="component" value="Unassembled WGS sequence"/>
</dbReference>
<gene>
    <name evidence="1" type="ORF">J4E00_00870</name>
</gene>
<proteinExistence type="predicted"/>